<comment type="caution">
    <text evidence="1">The sequence shown here is derived from an EMBL/GenBank/DDBJ whole genome shotgun (WGS) entry which is preliminary data.</text>
</comment>
<dbReference type="PANTHER" id="PTHR32305:SF15">
    <property type="entry name" value="PROTEIN RHSA-RELATED"/>
    <property type="match status" value="1"/>
</dbReference>
<dbReference type="OrthoDB" id="2972467at2"/>
<keyword evidence="2" id="KW-1185">Reference proteome</keyword>
<dbReference type="NCBIfam" id="TIGR03696">
    <property type="entry name" value="Rhs_assc_core"/>
    <property type="match status" value="1"/>
</dbReference>
<dbReference type="InterPro" id="IPR050708">
    <property type="entry name" value="T6SS_VgrG/RHS"/>
</dbReference>
<dbReference type="SUPFAM" id="SSF53474">
    <property type="entry name" value="alpha/beta-Hydrolases"/>
    <property type="match status" value="1"/>
</dbReference>
<dbReference type="AlphaFoldDB" id="A0A3D9DHY6"/>
<dbReference type="InterPro" id="IPR022385">
    <property type="entry name" value="Rhs_assc_core"/>
</dbReference>
<evidence type="ECO:0000313" key="2">
    <source>
        <dbReference type="Proteomes" id="UP000257030"/>
    </source>
</evidence>
<dbReference type="EMBL" id="QNUH01000008">
    <property type="protein sequence ID" value="REC77634.1"/>
    <property type="molecule type" value="Genomic_DNA"/>
</dbReference>
<dbReference type="InterPro" id="IPR029058">
    <property type="entry name" value="AB_hydrolase_fold"/>
</dbReference>
<evidence type="ECO:0008006" key="3">
    <source>
        <dbReference type="Google" id="ProtNLM"/>
    </source>
</evidence>
<reference evidence="1 2" key="1">
    <citation type="journal article" date="2010" name="Syst. Appl. Microbiol.">
        <title>Four new species of Chryseobacterium from the rhizosphere of coastal sand dune plants, Chryseobacterium elymi sp. nov., Chryseobacterium hagamense sp. nov., Chryseobacterium lathyri sp. nov. and Chryseobacterium rhizosphaerae sp. nov.</title>
        <authorList>
            <person name="Cho S.H."/>
            <person name="Lee K.S."/>
            <person name="Shin D.S."/>
            <person name="Han J.H."/>
            <person name="Park K.S."/>
            <person name="Lee C.H."/>
            <person name="Park K.H."/>
            <person name="Kim S.B."/>
        </authorList>
    </citation>
    <scope>NUCLEOTIDE SEQUENCE [LARGE SCALE GENOMIC DNA]</scope>
    <source>
        <strain evidence="1 2">KCTC 22547</strain>
    </source>
</reference>
<dbReference type="PANTHER" id="PTHR32305">
    <property type="match status" value="1"/>
</dbReference>
<accession>A0A3D9DHY6</accession>
<evidence type="ECO:0000313" key="1">
    <source>
        <dbReference type="EMBL" id="REC77634.1"/>
    </source>
</evidence>
<name>A0A3D9DHY6_9FLAO</name>
<protein>
    <recommendedName>
        <fullName evidence="3">RHS repeat-associated core domain-containing protein</fullName>
    </recommendedName>
</protein>
<dbReference type="Proteomes" id="UP000257030">
    <property type="component" value="Unassembled WGS sequence"/>
</dbReference>
<sequence length="287" mass="32000">MNHLKTGNAYFGTGKYQNYKYQGQELQETGFYSFKWRNYMPDVGRFFNVDPLTEEYHTWTPYAFSGNRVIDAVELEGLEPVEINKGTKNLVIVNQGYVGSPPPGATQAQNYTKYNKDSYIDYDGIGVINNLNSSTTQVGVFASSRGESTKNDILTSVNSFRKQSPNGKLIMVGHSLGADNLVELANENPTVKIDLLFTLDIADHPLSGIDSDKIPSNVKTAVNYYNKNDGFMHSAIGGEDIEARDPSKTKISNVPVNASHTQIDNKYRYNAYNAVVKELNKPEEKKP</sequence>
<dbReference type="Gene3D" id="2.180.10.10">
    <property type="entry name" value="RHS repeat-associated core"/>
    <property type="match status" value="1"/>
</dbReference>
<proteinExistence type="predicted"/>
<organism evidence="1 2">
    <name type="scientific">Chryseobacterium elymi</name>
    <dbReference type="NCBI Taxonomy" id="395936"/>
    <lineage>
        <taxon>Bacteria</taxon>
        <taxon>Pseudomonadati</taxon>
        <taxon>Bacteroidota</taxon>
        <taxon>Flavobacteriia</taxon>
        <taxon>Flavobacteriales</taxon>
        <taxon>Weeksellaceae</taxon>
        <taxon>Chryseobacterium group</taxon>
        <taxon>Chryseobacterium</taxon>
    </lineage>
</organism>
<gene>
    <name evidence="1" type="ORF">DRF60_11685</name>
</gene>